<dbReference type="Proteomes" id="UP000249605">
    <property type="component" value="Plasmid unnamed5"/>
</dbReference>
<protein>
    <recommendedName>
        <fullName evidence="1">Aspartyl/asparaginy/proline hydroxylase domain-containing protein</fullName>
    </recommendedName>
</protein>
<proteinExistence type="predicted"/>
<dbReference type="Gene3D" id="2.60.120.330">
    <property type="entry name" value="B-lactam Antibiotic, Isopenicillin N Synthase, Chain"/>
    <property type="match status" value="1"/>
</dbReference>
<dbReference type="AlphaFoldDB" id="A0A2U9SEF2"/>
<dbReference type="SUPFAM" id="SSF51197">
    <property type="entry name" value="Clavaminate synthase-like"/>
    <property type="match status" value="1"/>
</dbReference>
<evidence type="ECO:0000313" key="2">
    <source>
        <dbReference type="EMBL" id="AWU97990.1"/>
    </source>
</evidence>
<keyword evidence="2" id="KW-0614">Plasmid</keyword>
<dbReference type="InterPro" id="IPR007803">
    <property type="entry name" value="Asp/Arg/Pro-Hydrxlase"/>
</dbReference>
<keyword evidence="3" id="KW-1185">Reference proteome</keyword>
<dbReference type="RefSeq" id="WP_111070780.1">
    <property type="nucleotide sequence ID" value="NZ_CP029835.1"/>
</dbReference>
<geneLocation type="plasmid" evidence="2 3">
    <name>unnamed5</name>
</geneLocation>
<reference evidence="2 3" key="1">
    <citation type="submission" date="2018-06" db="EMBL/GenBank/DDBJ databases">
        <title>Complete genome sequencing of Azospirillum sp. M2T2B2.</title>
        <authorList>
            <person name="Heo J."/>
            <person name="Kim S.-J."/>
            <person name="Kwon S.-W."/>
            <person name="Anandham R."/>
        </authorList>
    </citation>
    <scope>NUCLEOTIDE SEQUENCE [LARGE SCALE GENOMIC DNA]</scope>
    <source>
        <strain evidence="2 3">M2T2B2</strain>
        <plasmid evidence="2 3">unnamed5</plasmid>
    </source>
</reference>
<sequence>MQPSIQPASLHPWQQVTVGSGLMLHAPLTVRADPVPLQREFAAVDAATGDEGRMFMAGDGSWSSITLIEEGLGPDSRRATGRPTPALDMMPSARTLLEGLGCRILSCYVHRQEPGGLLRWHYDGAGLHQSEARLIVPIIAPPAAVTWIGDSPAAYPAGTPWAGDFTFPHQVENAPDEQRIVLLVDVVSDDRARSLAPPELYDQPMLRSALAEQAINSLRANRELLPA</sequence>
<dbReference type="OrthoDB" id="1441538at2"/>
<accession>A0A2U9SEF2</accession>
<dbReference type="Pfam" id="PF05118">
    <property type="entry name" value="Asp_Arg_Hydrox"/>
    <property type="match status" value="1"/>
</dbReference>
<evidence type="ECO:0000313" key="3">
    <source>
        <dbReference type="Proteomes" id="UP000249605"/>
    </source>
</evidence>
<dbReference type="InterPro" id="IPR027443">
    <property type="entry name" value="IPNS-like_sf"/>
</dbReference>
<evidence type="ECO:0000259" key="1">
    <source>
        <dbReference type="Pfam" id="PF05118"/>
    </source>
</evidence>
<dbReference type="KEGG" id="azm:DM194_27345"/>
<gene>
    <name evidence="2" type="ORF">DM194_27345</name>
</gene>
<feature type="domain" description="Aspartyl/asparaginy/proline hydroxylase" evidence="1">
    <location>
        <begin position="58"/>
        <end position="187"/>
    </location>
</feature>
<dbReference type="EMBL" id="CP029835">
    <property type="protein sequence ID" value="AWU97990.1"/>
    <property type="molecule type" value="Genomic_DNA"/>
</dbReference>
<organism evidence="2 3">
    <name type="scientific">Azospirillum ramasamyi</name>
    <dbReference type="NCBI Taxonomy" id="682998"/>
    <lineage>
        <taxon>Bacteria</taxon>
        <taxon>Pseudomonadati</taxon>
        <taxon>Pseudomonadota</taxon>
        <taxon>Alphaproteobacteria</taxon>
        <taxon>Rhodospirillales</taxon>
        <taxon>Azospirillaceae</taxon>
        <taxon>Azospirillum</taxon>
    </lineage>
</organism>
<name>A0A2U9SEF2_9PROT</name>